<keyword evidence="3" id="KW-1185">Reference proteome</keyword>
<feature type="region of interest" description="Disordered" evidence="1">
    <location>
        <begin position="715"/>
        <end position="743"/>
    </location>
</feature>
<feature type="compositionally biased region" description="Acidic residues" evidence="1">
    <location>
        <begin position="145"/>
        <end position="161"/>
    </location>
</feature>
<accession>A0A5C3MNY0</accession>
<dbReference type="AlphaFoldDB" id="A0A5C3MNY0"/>
<feature type="region of interest" description="Disordered" evidence="1">
    <location>
        <begin position="212"/>
        <end position="233"/>
    </location>
</feature>
<gene>
    <name evidence="2" type="ORF">OE88DRAFT_1728576</name>
</gene>
<feature type="region of interest" description="Disordered" evidence="1">
    <location>
        <begin position="264"/>
        <end position="290"/>
    </location>
</feature>
<proteinExistence type="predicted"/>
<evidence type="ECO:0000313" key="3">
    <source>
        <dbReference type="Proteomes" id="UP000305948"/>
    </source>
</evidence>
<name>A0A5C3MNY0_9AGAM</name>
<dbReference type="OrthoDB" id="2681236at2759"/>
<dbReference type="EMBL" id="ML213525">
    <property type="protein sequence ID" value="TFK47092.1"/>
    <property type="molecule type" value="Genomic_DNA"/>
</dbReference>
<feature type="compositionally biased region" description="Basic residues" evidence="1">
    <location>
        <begin position="224"/>
        <end position="233"/>
    </location>
</feature>
<organism evidence="2 3">
    <name type="scientific">Heliocybe sulcata</name>
    <dbReference type="NCBI Taxonomy" id="5364"/>
    <lineage>
        <taxon>Eukaryota</taxon>
        <taxon>Fungi</taxon>
        <taxon>Dikarya</taxon>
        <taxon>Basidiomycota</taxon>
        <taxon>Agaricomycotina</taxon>
        <taxon>Agaricomycetes</taxon>
        <taxon>Gloeophyllales</taxon>
        <taxon>Gloeophyllaceae</taxon>
        <taxon>Heliocybe</taxon>
    </lineage>
</organism>
<feature type="compositionally biased region" description="Basic and acidic residues" evidence="1">
    <location>
        <begin position="280"/>
        <end position="289"/>
    </location>
</feature>
<reference evidence="2 3" key="1">
    <citation type="journal article" date="2019" name="Nat. Ecol. Evol.">
        <title>Megaphylogeny resolves global patterns of mushroom evolution.</title>
        <authorList>
            <person name="Varga T."/>
            <person name="Krizsan K."/>
            <person name="Foldi C."/>
            <person name="Dima B."/>
            <person name="Sanchez-Garcia M."/>
            <person name="Sanchez-Ramirez S."/>
            <person name="Szollosi G.J."/>
            <person name="Szarkandi J.G."/>
            <person name="Papp V."/>
            <person name="Albert L."/>
            <person name="Andreopoulos W."/>
            <person name="Angelini C."/>
            <person name="Antonin V."/>
            <person name="Barry K.W."/>
            <person name="Bougher N.L."/>
            <person name="Buchanan P."/>
            <person name="Buyck B."/>
            <person name="Bense V."/>
            <person name="Catcheside P."/>
            <person name="Chovatia M."/>
            <person name="Cooper J."/>
            <person name="Damon W."/>
            <person name="Desjardin D."/>
            <person name="Finy P."/>
            <person name="Geml J."/>
            <person name="Haridas S."/>
            <person name="Hughes K."/>
            <person name="Justo A."/>
            <person name="Karasinski D."/>
            <person name="Kautmanova I."/>
            <person name="Kiss B."/>
            <person name="Kocsube S."/>
            <person name="Kotiranta H."/>
            <person name="LaButti K.M."/>
            <person name="Lechner B.E."/>
            <person name="Liimatainen K."/>
            <person name="Lipzen A."/>
            <person name="Lukacs Z."/>
            <person name="Mihaltcheva S."/>
            <person name="Morgado L.N."/>
            <person name="Niskanen T."/>
            <person name="Noordeloos M.E."/>
            <person name="Ohm R.A."/>
            <person name="Ortiz-Santana B."/>
            <person name="Ovrebo C."/>
            <person name="Racz N."/>
            <person name="Riley R."/>
            <person name="Savchenko A."/>
            <person name="Shiryaev A."/>
            <person name="Soop K."/>
            <person name="Spirin V."/>
            <person name="Szebenyi C."/>
            <person name="Tomsovsky M."/>
            <person name="Tulloss R.E."/>
            <person name="Uehling J."/>
            <person name="Grigoriev I.V."/>
            <person name="Vagvolgyi C."/>
            <person name="Papp T."/>
            <person name="Martin F.M."/>
            <person name="Miettinen O."/>
            <person name="Hibbett D.S."/>
            <person name="Nagy L.G."/>
        </authorList>
    </citation>
    <scope>NUCLEOTIDE SEQUENCE [LARGE SCALE GENOMIC DNA]</scope>
    <source>
        <strain evidence="2 3">OMC1185</strain>
    </source>
</reference>
<evidence type="ECO:0000256" key="1">
    <source>
        <dbReference type="SAM" id="MobiDB-lite"/>
    </source>
</evidence>
<feature type="region of interest" description="Disordered" evidence="1">
    <location>
        <begin position="112"/>
        <end position="179"/>
    </location>
</feature>
<sequence>MASSSRFSLLSPQLARSPSFSETAFSAFARLSSSPGPSVHPWAEELNTARFVSLPADDTIDPRRLSLDADTSALDAEIVFRPAAVINTACMLEDQLRDLERACAAAEERCEAKRRRVRELEEEGSEGRVDPVKRAIGLGFVDGADTSEGEGEGEDEGDSDGSDSTVHGHPSPTVSSLVHQEMRSSYLGEAARSRSFRDMLDGFTVQQKQDGVTTLQDEHPPSPSRKRSFTHSLRKKMAKSLGRARSTPKRVPLMESSALKALLKNSKGGSGGTWRRRKADKGEKEKENVQEGGWGEEFGAYLSGEKKGGGEGEGAVLSDYLKAWIVGGVSCSAKDTAVMGEVGNTQVWFHGACELVRMGTRIASALWVLADDCLFCLQNQCQNLSSSKVSAFERLYAITESAIKAAQLPGLGVRFVRGAGHISLTATNLLLSATVHPSSTPCRPLECADVLEAAWNGKPGRAAEIALILREEGWVQGVAAHGNTAFAEANYVSSRTHLSEFLAERIRRGEGKAYCPDSMKRQRRVNQFRIIERRVHWIAVDTDVTASGHDDDDICVHKLAVHQPTSLDRLPPPRYHREELHPALSGRRLCQEIPWPLNSYLARPANGNSPCSSSVSAALDPAGPLFSVSECADDPRVPNLQRSGRMLRREKKRLKKKTLGTEPLPVTLTNKELVPRSPLNPMEINTIPFGTGESTRALSTAPIREIGNHFLVDPVAERRRQREREAEAGWQGGEEGQASEASE</sequence>
<dbReference type="Proteomes" id="UP000305948">
    <property type="component" value="Unassembled WGS sequence"/>
</dbReference>
<evidence type="ECO:0000313" key="2">
    <source>
        <dbReference type="EMBL" id="TFK47092.1"/>
    </source>
</evidence>
<feature type="compositionally biased region" description="Basic and acidic residues" evidence="1">
    <location>
        <begin position="715"/>
        <end position="727"/>
    </location>
</feature>
<protein>
    <submittedName>
        <fullName evidence="2">Uncharacterized protein</fullName>
    </submittedName>
</protein>